<keyword evidence="1" id="KW-0732">Signal</keyword>
<dbReference type="EMBL" id="QOCI01000009">
    <property type="protein sequence ID" value="RRR17897.1"/>
    <property type="molecule type" value="Genomic_DNA"/>
</dbReference>
<evidence type="ECO:0000256" key="1">
    <source>
        <dbReference type="SAM" id="SignalP"/>
    </source>
</evidence>
<gene>
    <name evidence="2" type="ORF">DS079_11410</name>
</gene>
<evidence type="ECO:0000313" key="2">
    <source>
        <dbReference type="EMBL" id="RRR17897.1"/>
    </source>
</evidence>
<keyword evidence="3" id="KW-1185">Reference proteome</keyword>
<feature type="signal peptide" evidence="1">
    <location>
        <begin position="1"/>
        <end position="36"/>
    </location>
</feature>
<proteinExistence type="predicted"/>
<dbReference type="PROSITE" id="PS51318">
    <property type="entry name" value="TAT"/>
    <property type="match status" value="1"/>
</dbReference>
<protein>
    <submittedName>
        <fullName evidence="2">Uncharacterized protein</fullName>
    </submittedName>
</protein>
<dbReference type="AlphaFoldDB" id="A0A3R8X4Z2"/>
<dbReference type="Proteomes" id="UP000274327">
    <property type="component" value="Unassembled WGS sequence"/>
</dbReference>
<reference evidence="2 3" key="1">
    <citation type="submission" date="2018-07" db="EMBL/GenBank/DDBJ databases">
        <title>Brachybacteriurn paraconglorneratum KCTC 9916.</title>
        <authorList>
            <person name="Li Y."/>
        </authorList>
    </citation>
    <scope>NUCLEOTIDE SEQUENCE [LARGE SCALE GENOMIC DNA]</scope>
    <source>
        <strain evidence="2 3">KCTC 9916</strain>
    </source>
</reference>
<evidence type="ECO:0000313" key="3">
    <source>
        <dbReference type="Proteomes" id="UP000274327"/>
    </source>
</evidence>
<dbReference type="RefSeq" id="WP_126987820.1">
    <property type="nucleotide sequence ID" value="NZ_ML133857.1"/>
</dbReference>
<organism evidence="2 3">
    <name type="scientific">Brachybacterium paraconglomeratum</name>
    <dbReference type="NCBI Taxonomy" id="173362"/>
    <lineage>
        <taxon>Bacteria</taxon>
        <taxon>Bacillati</taxon>
        <taxon>Actinomycetota</taxon>
        <taxon>Actinomycetes</taxon>
        <taxon>Micrococcales</taxon>
        <taxon>Dermabacteraceae</taxon>
        <taxon>Brachybacterium</taxon>
    </lineage>
</organism>
<dbReference type="InterPro" id="IPR006311">
    <property type="entry name" value="TAT_signal"/>
</dbReference>
<sequence>MATPEQEIRTTRRAVVRGAAWAAPVALATVAAPAVAASRPPAQHEMDLGIFVSASASADTVGRVGYFGGNAGGVQTTADTPEESFRNGTTWAESDLNWVDGRGTTATTWNAMNADNGEGSFTPAISPRNAAKAFTSTAGISGTPKYVSPLSAKGSPTFNAPTVTTNSKGQVVVTMSYTFTTNQAVTAGTAKPYAQIISPHTFGLSKPGLLGFQIAADITGTLTPSTTQQPLQLSRALTQRTYLSLSGAWPPG</sequence>
<dbReference type="GeneID" id="78121630"/>
<comment type="caution">
    <text evidence="2">The sequence shown here is derived from an EMBL/GenBank/DDBJ whole genome shotgun (WGS) entry which is preliminary data.</text>
</comment>
<name>A0A3R8X4Z2_9MICO</name>
<feature type="chain" id="PRO_5018726899" evidence="1">
    <location>
        <begin position="37"/>
        <end position="252"/>
    </location>
</feature>
<accession>A0A3R8X4Z2</accession>